<comment type="similarity">
    <text evidence="1">Belongs to the 3-oxoacid CoA-transferase subunit B family.</text>
</comment>
<evidence type="ECO:0000313" key="2">
    <source>
        <dbReference type="EMBL" id="OLN26961.1"/>
    </source>
</evidence>
<dbReference type="Pfam" id="PF01144">
    <property type="entry name" value="CoA_trans"/>
    <property type="match status" value="1"/>
</dbReference>
<dbReference type="Proteomes" id="UP000186102">
    <property type="component" value="Unassembled WGS sequence"/>
</dbReference>
<reference evidence="2 3" key="1">
    <citation type="submission" date="2016-09" db="EMBL/GenBank/DDBJ databases">
        <title>Complete genome of Desulfosporosinus sp. OL.</title>
        <authorList>
            <person name="Mardanov A."/>
            <person name="Beletsky A."/>
            <person name="Panova A."/>
            <person name="Karnachuk O."/>
            <person name="Ravin N."/>
        </authorList>
    </citation>
    <scope>NUCLEOTIDE SEQUENCE [LARGE SCALE GENOMIC DNA]</scope>
    <source>
        <strain evidence="2 3">OL</strain>
    </source>
</reference>
<organism evidence="2 3">
    <name type="scientific">Desulfosporosinus metallidurans</name>
    <dbReference type="NCBI Taxonomy" id="1888891"/>
    <lineage>
        <taxon>Bacteria</taxon>
        <taxon>Bacillati</taxon>
        <taxon>Bacillota</taxon>
        <taxon>Clostridia</taxon>
        <taxon>Eubacteriales</taxon>
        <taxon>Desulfitobacteriaceae</taxon>
        <taxon>Desulfosporosinus</taxon>
    </lineage>
</organism>
<dbReference type="InterPro" id="IPR037171">
    <property type="entry name" value="NagB/RpiA_transferase-like"/>
</dbReference>
<dbReference type="STRING" id="1888891.DSOL_4780"/>
<proteinExistence type="inferred from homology"/>
<sequence>MLTGKKRPDKIMTAKEAVSHYVHDGDTISEANFITGAPFALIHEIIRQHKKDLTYVNQSGLDEIEVLIAGGCLRRVMTAFVARPPGIKESQLEGAMRSGKVEMEEYSNYSLLSMLEAGAKGNSCAIVLPSLIHSDIFNKRRFAGEQKFKVSKCPFSGNDLLLVPALRPNVSILHAQRADRSGNVQYWGANGNTKWAAMAADKIIVSVEEIVDNLEIRESREYTIIPNFMVDAVIHEPWGAHPMELCGYYSFDFPFRSRMVFSMSKGTDGVEKWLDSWVYGVASRREYLEKYKEVFGADALARFRVPLKFSGTVKDGGQTHGHFDENDYGKIIGLKFDVFNQLAEAVNSGAGDEELEKILLGVD</sequence>
<dbReference type="GO" id="GO:0008410">
    <property type="term" value="F:CoA-transferase activity"/>
    <property type="evidence" value="ECO:0007669"/>
    <property type="project" value="InterPro"/>
</dbReference>
<dbReference type="Gene3D" id="3.40.1080.10">
    <property type="entry name" value="Glutaconate Coenzyme A-transferase"/>
    <property type="match status" value="1"/>
</dbReference>
<dbReference type="InterPro" id="IPR004165">
    <property type="entry name" value="CoA_trans_fam_I"/>
</dbReference>
<keyword evidence="2" id="KW-0808">Transferase</keyword>
<gene>
    <name evidence="2" type="ORF">DSOL_4780</name>
</gene>
<dbReference type="SMART" id="SM00882">
    <property type="entry name" value="CoA_trans"/>
    <property type="match status" value="1"/>
</dbReference>
<dbReference type="SUPFAM" id="SSF100950">
    <property type="entry name" value="NagB/RpiA/CoA transferase-like"/>
    <property type="match status" value="1"/>
</dbReference>
<dbReference type="RefSeq" id="WP_083642948.1">
    <property type="nucleotide sequence ID" value="NZ_MLBF01000066.1"/>
</dbReference>
<dbReference type="Gene3D" id="3.30.30.40">
    <property type="match status" value="1"/>
</dbReference>
<keyword evidence="3" id="KW-1185">Reference proteome</keyword>
<comment type="caution">
    <text evidence="2">The sequence shown here is derived from an EMBL/GenBank/DDBJ whole genome shotgun (WGS) entry which is preliminary data.</text>
</comment>
<accession>A0A1Q8QI11</accession>
<protein>
    <submittedName>
        <fullName evidence="2">3-oxoadipate CoA-transferase subunit A</fullName>
    </submittedName>
</protein>
<dbReference type="EMBL" id="MLBF01000066">
    <property type="protein sequence ID" value="OLN26961.1"/>
    <property type="molecule type" value="Genomic_DNA"/>
</dbReference>
<dbReference type="PANTHER" id="PTHR43293">
    <property type="entry name" value="ACETATE COA-TRANSFERASE YDIF"/>
    <property type="match status" value="1"/>
</dbReference>
<evidence type="ECO:0000256" key="1">
    <source>
        <dbReference type="ARBA" id="ARBA00007047"/>
    </source>
</evidence>
<evidence type="ECO:0000313" key="3">
    <source>
        <dbReference type="Proteomes" id="UP000186102"/>
    </source>
</evidence>
<dbReference type="OrthoDB" id="9777193at2"/>
<name>A0A1Q8QI11_9FIRM</name>
<dbReference type="PANTHER" id="PTHR43293:SF3">
    <property type="entry name" value="CHOLESTEROL RING-CLEAVING HYDROLASE IPDB SUBUNIT"/>
    <property type="match status" value="1"/>
</dbReference>
<dbReference type="AlphaFoldDB" id="A0A1Q8QI11"/>